<feature type="transmembrane region" description="Helical" evidence="2">
    <location>
        <begin position="12"/>
        <end position="37"/>
    </location>
</feature>
<protein>
    <submittedName>
        <fullName evidence="3">Uncharacterized protein</fullName>
    </submittedName>
</protein>
<feature type="coiled-coil region" evidence="1">
    <location>
        <begin position="65"/>
        <end position="106"/>
    </location>
</feature>
<sequence>MITAQDPGSPYWAQVLISTLGLFGGASGLGVLATIAVQRRKLKADTAGALTDAALALVQPLRTRVTELETEALAVREQLTASQRELQELRTTVWELTRTLDRWREAIMAPGTSVRRIQALVAEEERRFRNQPRRPVP</sequence>
<keyword evidence="2" id="KW-0472">Membrane</keyword>
<keyword evidence="1" id="KW-0175">Coiled coil</keyword>
<dbReference type="OrthoDB" id="3403488at2"/>
<keyword evidence="2" id="KW-1133">Transmembrane helix</keyword>
<reference evidence="3 4" key="1">
    <citation type="submission" date="2016-06" db="EMBL/GenBank/DDBJ databases">
        <authorList>
            <person name="Kjaerup R.B."/>
            <person name="Dalgaard T.S."/>
            <person name="Juul-Madsen H.R."/>
        </authorList>
    </citation>
    <scope>NUCLEOTIDE SEQUENCE [LARGE SCALE GENOMIC DNA]</scope>
    <source>
        <strain evidence="3 4">DSM 45248</strain>
    </source>
</reference>
<accession>A0A1A8ZGX4</accession>
<dbReference type="PATRIC" id="fig|299146.4.peg.1741"/>
<evidence type="ECO:0000313" key="3">
    <source>
        <dbReference type="EMBL" id="SBT43074.1"/>
    </source>
</evidence>
<keyword evidence="2" id="KW-0812">Transmembrane</keyword>
<dbReference type="RefSeq" id="WP_091192835.1">
    <property type="nucleotide sequence ID" value="NZ_LT594324.1"/>
</dbReference>
<evidence type="ECO:0000256" key="1">
    <source>
        <dbReference type="SAM" id="Coils"/>
    </source>
</evidence>
<gene>
    <name evidence="3" type="ORF">GA0070621_1683</name>
</gene>
<organism evidence="3 4">
    <name type="scientific">Micromonospora narathiwatensis</name>
    <dbReference type="NCBI Taxonomy" id="299146"/>
    <lineage>
        <taxon>Bacteria</taxon>
        <taxon>Bacillati</taxon>
        <taxon>Actinomycetota</taxon>
        <taxon>Actinomycetes</taxon>
        <taxon>Micromonosporales</taxon>
        <taxon>Micromonosporaceae</taxon>
        <taxon>Micromonospora</taxon>
    </lineage>
</organism>
<proteinExistence type="predicted"/>
<dbReference type="AlphaFoldDB" id="A0A1A8ZGX4"/>
<dbReference type="EMBL" id="LT594324">
    <property type="protein sequence ID" value="SBT43074.1"/>
    <property type="molecule type" value="Genomic_DNA"/>
</dbReference>
<dbReference type="Proteomes" id="UP000198765">
    <property type="component" value="Chromosome I"/>
</dbReference>
<evidence type="ECO:0000313" key="4">
    <source>
        <dbReference type="Proteomes" id="UP000198765"/>
    </source>
</evidence>
<keyword evidence="4" id="KW-1185">Reference proteome</keyword>
<evidence type="ECO:0000256" key="2">
    <source>
        <dbReference type="SAM" id="Phobius"/>
    </source>
</evidence>
<name>A0A1A8ZGX4_9ACTN</name>